<dbReference type="GO" id="GO:0044874">
    <property type="term" value="P:lipoprotein localization to outer membrane"/>
    <property type="evidence" value="ECO:0007669"/>
    <property type="project" value="TreeGrafter"/>
</dbReference>
<evidence type="ECO:0000256" key="4">
    <source>
        <dbReference type="ARBA" id="ARBA00022692"/>
    </source>
</evidence>
<protein>
    <submittedName>
        <fullName evidence="10">Lipoprotein-releasing system permease protein</fullName>
    </submittedName>
</protein>
<dbReference type="GO" id="GO:0098797">
    <property type="term" value="C:plasma membrane protein complex"/>
    <property type="evidence" value="ECO:0007669"/>
    <property type="project" value="TreeGrafter"/>
</dbReference>
<evidence type="ECO:0000256" key="5">
    <source>
        <dbReference type="ARBA" id="ARBA00022989"/>
    </source>
</evidence>
<reference evidence="10 11" key="1">
    <citation type="submission" date="2018-01" db="EMBL/GenBank/DDBJ databases">
        <title>Genomic Encyclopedia of Type Strains, Phase I: the one thousand microbial genomes (KMG-I) project.</title>
        <authorList>
            <person name="Goeker M."/>
        </authorList>
    </citation>
    <scope>NUCLEOTIDE SEQUENCE [LARGE SCALE GENOMIC DNA]</scope>
    <source>
        <strain evidence="10 11">DSM 17960</strain>
    </source>
</reference>
<feature type="transmembrane region" description="Helical" evidence="7">
    <location>
        <begin position="25"/>
        <end position="50"/>
    </location>
</feature>
<comment type="similarity">
    <text evidence="2">Belongs to the ABC-4 integral membrane protein family. LolC/E subfamily.</text>
</comment>
<feature type="domain" description="ABC3 transporter permease C-terminal" evidence="8">
    <location>
        <begin position="279"/>
        <end position="404"/>
    </location>
</feature>
<evidence type="ECO:0000313" key="11">
    <source>
        <dbReference type="Proteomes" id="UP000237056"/>
    </source>
</evidence>
<dbReference type="Pfam" id="PF02687">
    <property type="entry name" value="FtsX"/>
    <property type="match status" value="1"/>
</dbReference>
<evidence type="ECO:0000313" key="10">
    <source>
        <dbReference type="EMBL" id="POS00816.1"/>
    </source>
</evidence>
<feature type="domain" description="MacB-like periplasmic core" evidence="9">
    <location>
        <begin position="28"/>
        <end position="234"/>
    </location>
</feature>
<evidence type="ECO:0000259" key="8">
    <source>
        <dbReference type="Pfam" id="PF02687"/>
    </source>
</evidence>
<dbReference type="Proteomes" id="UP000237056">
    <property type="component" value="Unassembled WGS sequence"/>
</dbReference>
<keyword evidence="6 7" id="KW-0472">Membrane</keyword>
<dbReference type="Pfam" id="PF12704">
    <property type="entry name" value="MacB_PCD"/>
    <property type="match status" value="1"/>
</dbReference>
<feature type="transmembrane region" description="Helical" evidence="7">
    <location>
        <begin position="323"/>
        <end position="349"/>
    </location>
</feature>
<keyword evidence="10" id="KW-0449">Lipoprotein</keyword>
<keyword evidence="4 7" id="KW-0812">Transmembrane</keyword>
<evidence type="ECO:0000259" key="9">
    <source>
        <dbReference type="Pfam" id="PF12704"/>
    </source>
</evidence>
<keyword evidence="11" id="KW-1185">Reference proteome</keyword>
<sequence length="411" mass="46664">MKLEYFIAKRLVKPEASQNKFSKTIVNIAVTAVALGILMMVVSIATGMGLQNKIRDKVSSFNGHILISSFTGNESNVSVNPISLHQTFYPSFKNISGIKHIQGVASKAGIIRTSKAFEGVVFKGVGKDYDFTQLKDYLQQGRMPILNQELNNEVLISEYLVKRLQLKLGDSFDTFFMKEGQNKLPNFRRFKIVGIYNSGIQEFDASYLIIDLRHIQRMNKWTPNQVGNFEVYVSKFSEIEKKTNEVEQEIGSFLHAQSIETKYYYIFDWLKLFDSNIVLIIIVMLLVAVINMIVALLVLVLERIPMIGILKSLGMTNTNVRKIFLYNALYIVVKGLLIGNIIAISLLLIQKYGQIVKLNSENYYVTIAPVYINPLQIIALNLFVVVVIAIFLVIPTYIITYITPSKSIRFK</sequence>
<keyword evidence="5 7" id="KW-1133">Transmembrane helix</keyword>
<dbReference type="PANTHER" id="PTHR30489">
    <property type="entry name" value="LIPOPROTEIN-RELEASING SYSTEM TRANSMEMBRANE PROTEIN LOLE"/>
    <property type="match status" value="1"/>
</dbReference>
<feature type="transmembrane region" description="Helical" evidence="7">
    <location>
        <begin position="277"/>
        <end position="302"/>
    </location>
</feature>
<evidence type="ECO:0000256" key="1">
    <source>
        <dbReference type="ARBA" id="ARBA00004651"/>
    </source>
</evidence>
<dbReference type="InterPro" id="IPR051447">
    <property type="entry name" value="Lipoprotein-release_system"/>
</dbReference>
<feature type="transmembrane region" description="Helical" evidence="7">
    <location>
        <begin position="378"/>
        <end position="402"/>
    </location>
</feature>
<proteinExistence type="inferred from homology"/>
<dbReference type="OrthoDB" id="1522670at2"/>
<dbReference type="AlphaFoldDB" id="A0A2S4N554"/>
<keyword evidence="3" id="KW-1003">Cell membrane</keyword>
<evidence type="ECO:0000256" key="3">
    <source>
        <dbReference type="ARBA" id="ARBA00022475"/>
    </source>
</evidence>
<evidence type="ECO:0000256" key="6">
    <source>
        <dbReference type="ARBA" id="ARBA00023136"/>
    </source>
</evidence>
<comment type="subcellular location">
    <subcellularLocation>
        <location evidence="1">Cell membrane</location>
        <topology evidence="1">Multi-pass membrane protein</topology>
    </subcellularLocation>
</comment>
<accession>A0A2S4N554</accession>
<name>A0A2S4N554_9FLAO</name>
<dbReference type="EMBL" id="PQNY01000020">
    <property type="protein sequence ID" value="POS00816.1"/>
    <property type="molecule type" value="Genomic_DNA"/>
</dbReference>
<dbReference type="InterPro" id="IPR003838">
    <property type="entry name" value="ABC3_permease_C"/>
</dbReference>
<organism evidence="10 11">
    <name type="scientific">Flavobacterium croceum DSM 17960</name>
    <dbReference type="NCBI Taxonomy" id="1121886"/>
    <lineage>
        <taxon>Bacteria</taxon>
        <taxon>Pseudomonadati</taxon>
        <taxon>Bacteroidota</taxon>
        <taxon>Flavobacteriia</taxon>
        <taxon>Flavobacteriales</taxon>
        <taxon>Flavobacteriaceae</taxon>
        <taxon>Flavobacterium</taxon>
    </lineage>
</organism>
<dbReference type="PANTHER" id="PTHR30489:SF0">
    <property type="entry name" value="LIPOPROTEIN-RELEASING SYSTEM TRANSMEMBRANE PROTEIN LOLE"/>
    <property type="match status" value="1"/>
</dbReference>
<evidence type="ECO:0000256" key="2">
    <source>
        <dbReference type="ARBA" id="ARBA00005236"/>
    </source>
</evidence>
<comment type="caution">
    <text evidence="10">The sequence shown here is derived from an EMBL/GenBank/DDBJ whole genome shotgun (WGS) entry which is preliminary data.</text>
</comment>
<dbReference type="RefSeq" id="WP_103726956.1">
    <property type="nucleotide sequence ID" value="NZ_PQNY01000020.1"/>
</dbReference>
<gene>
    <name evidence="10" type="ORF">Q361_1201</name>
</gene>
<dbReference type="InterPro" id="IPR025857">
    <property type="entry name" value="MacB_PCD"/>
</dbReference>
<evidence type="ECO:0000256" key="7">
    <source>
        <dbReference type="SAM" id="Phobius"/>
    </source>
</evidence>